<accession>A0AA97F9P7</accession>
<dbReference type="Pfam" id="PF01326">
    <property type="entry name" value="PPDK_N"/>
    <property type="match status" value="1"/>
</dbReference>
<dbReference type="InterPro" id="IPR002192">
    <property type="entry name" value="PPDK_AMP/ATP-bd"/>
</dbReference>
<dbReference type="Gene3D" id="3.30.470.20">
    <property type="entry name" value="ATP-grasp fold, B domain"/>
    <property type="match status" value="1"/>
</dbReference>
<feature type="domain" description="Pyruvate phosphate dikinase AMP/ATP-binding" evidence="2">
    <location>
        <begin position="45"/>
        <end position="233"/>
    </location>
</feature>
<dbReference type="GO" id="GO:0016301">
    <property type="term" value="F:kinase activity"/>
    <property type="evidence" value="ECO:0007669"/>
    <property type="project" value="InterPro"/>
</dbReference>
<dbReference type="InterPro" id="IPR008279">
    <property type="entry name" value="PEP-util_enz_mobile_dom"/>
</dbReference>
<dbReference type="Pfam" id="PF00391">
    <property type="entry name" value="PEP-utilizers"/>
    <property type="match status" value="1"/>
</dbReference>
<evidence type="ECO:0000313" key="3">
    <source>
        <dbReference type="EMBL" id="WOE75627.1"/>
    </source>
</evidence>
<reference evidence="3 4" key="1">
    <citation type="submission" date="2023-10" db="EMBL/GenBank/DDBJ databases">
        <title>Complete genome sequence of a Sphingomonadaceae bacterium.</title>
        <authorList>
            <person name="Yan C."/>
        </authorList>
    </citation>
    <scope>NUCLEOTIDE SEQUENCE [LARGE SCALE GENOMIC DNA]</scope>
    <source>
        <strain evidence="3 4">SCSIO 66989</strain>
    </source>
</reference>
<dbReference type="InterPro" id="IPR010121">
    <property type="entry name" value="Pyruvate_phosphate_dikinase"/>
</dbReference>
<feature type="domain" description="PEP-utilising enzyme mobile" evidence="1">
    <location>
        <begin position="367"/>
        <end position="436"/>
    </location>
</feature>
<gene>
    <name evidence="3" type="ORF">RB602_02625</name>
</gene>
<dbReference type="RefSeq" id="WP_317082697.1">
    <property type="nucleotide sequence ID" value="NZ_CP136594.1"/>
</dbReference>
<dbReference type="InterPro" id="IPR013815">
    <property type="entry name" value="ATP_grasp_subdomain_1"/>
</dbReference>
<keyword evidence="4" id="KW-1185">Reference proteome</keyword>
<dbReference type="SUPFAM" id="SSF52009">
    <property type="entry name" value="Phosphohistidine domain"/>
    <property type="match status" value="1"/>
</dbReference>
<sequence>MILPLEATLEAGPDRIGGKAASLLAMARLGLPVPPAFVVPVEVTRAWLATGQLPDNFAEQLMAGVKGLETRTGRRFDGAERPLLLSVRSGAAVSMPGMMETLLNLGLTERSAAGLSAETGDPGFVANVKASFETQFNDYVGAVPEAAKDQLLAAVEAVMASWNSRRARRYRAHHEISDDLCTAVTVQAMVFGNLCDQSGTGVLFSRNPISGEAEPWGEWLPRAQGETLVAGTHNAEPLENLAATMPEAHAQLLAGACALEQAAGDAQDIEFTIEAGQLFFLQSRSAKRTATAAVTIAMAMHDEGLIDRDEALARVTPEQLAAMLAPVLSEPGDASVLASGTPASPGAGVGVAVTSALEAERRAEAGEAVILVRPTTSPNDVGGMLAAQAVVTEAGGATSHAAVVGRSLAKPVITGCGPGVLAALEGRTITACGASGRVFDGALPLVQPSLAPALARYQELASAAGDEARLAVLVEPRI</sequence>
<dbReference type="Proteomes" id="UP001302429">
    <property type="component" value="Chromosome"/>
</dbReference>
<dbReference type="EMBL" id="CP136594">
    <property type="protein sequence ID" value="WOE75627.1"/>
    <property type="molecule type" value="Genomic_DNA"/>
</dbReference>
<evidence type="ECO:0000313" key="4">
    <source>
        <dbReference type="Proteomes" id="UP001302429"/>
    </source>
</evidence>
<keyword evidence="3" id="KW-0670">Pyruvate</keyword>
<dbReference type="AlphaFoldDB" id="A0AA97F9P7"/>
<evidence type="ECO:0000259" key="1">
    <source>
        <dbReference type="Pfam" id="PF00391"/>
    </source>
</evidence>
<dbReference type="Gene3D" id="3.30.1490.20">
    <property type="entry name" value="ATP-grasp fold, A domain"/>
    <property type="match status" value="1"/>
</dbReference>
<dbReference type="GO" id="GO:0050242">
    <property type="term" value="F:pyruvate, phosphate dikinase activity"/>
    <property type="evidence" value="ECO:0007669"/>
    <property type="project" value="UniProtKB-EC"/>
</dbReference>
<organism evidence="3 4">
    <name type="scientific">Alterisphingorhabdus coralli</name>
    <dbReference type="NCBI Taxonomy" id="3071408"/>
    <lineage>
        <taxon>Bacteria</taxon>
        <taxon>Pseudomonadati</taxon>
        <taxon>Pseudomonadota</taxon>
        <taxon>Alphaproteobacteria</taxon>
        <taxon>Sphingomonadales</taxon>
        <taxon>Sphingomonadaceae</taxon>
        <taxon>Alterisphingorhabdus (ex Yan et al. 2024)</taxon>
    </lineage>
</organism>
<dbReference type="KEGG" id="acoa:RB602_02625"/>
<dbReference type="PANTHER" id="PTHR22931:SF9">
    <property type="entry name" value="PYRUVATE, PHOSPHATE DIKINASE 1, CHLOROPLASTIC"/>
    <property type="match status" value="1"/>
</dbReference>
<dbReference type="NCBIfam" id="NF004531">
    <property type="entry name" value="PRK05878.1"/>
    <property type="match status" value="1"/>
</dbReference>
<dbReference type="PANTHER" id="PTHR22931">
    <property type="entry name" value="PHOSPHOENOLPYRUVATE DIKINASE-RELATED"/>
    <property type="match status" value="1"/>
</dbReference>
<dbReference type="Gene3D" id="1.10.189.10">
    <property type="entry name" value="Pyruvate Phosphate Dikinase, domain 2"/>
    <property type="match status" value="1"/>
</dbReference>
<dbReference type="GO" id="GO:0005524">
    <property type="term" value="F:ATP binding"/>
    <property type="evidence" value="ECO:0007669"/>
    <property type="project" value="InterPro"/>
</dbReference>
<name>A0AA97F9P7_9SPHN</name>
<dbReference type="EC" id="2.7.9.1" evidence="3"/>
<proteinExistence type="predicted"/>
<keyword evidence="3" id="KW-0808">Transferase</keyword>
<evidence type="ECO:0000259" key="2">
    <source>
        <dbReference type="Pfam" id="PF01326"/>
    </source>
</evidence>
<protein>
    <submittedName>
        <fullName evidence="3">Pyruvate, phosphate dikinase</fullName>
        <ecNumber evidence="3">2.7.9.1</ecNumber>
    </submittedName>
</protein>
<dbReference type="SUPFAM" id="SSF56059">
    <property type="entry name" value="Glutathione synthetase ATP-binding domain-like"/>
    <property type="match status" value="1"/>
</dbReference>
<dbReference type="Gene3D" id="3.50.30.10">
    <property type="entry name" value="Phosphohistidine domain"/>
    <property type="match status" value="1"/>
</dbReference>
<dbReference type="InterPro" id="IPR036637">
    <property type="entry name" value="Phosphohistidine_dom_sf"/>
</dbReference>